<organism evidence="12 13">
    <name type="scientific">Stutzerimonas stutzeri</name>
    <name type="common">Pseudomonas stutzeri</name>
    <dbReference type="NCBI Taxonomy" id="316"/>
    <lineage>
        <taxon>Bacteria</taxon>
        <taxon>Pseudomonadati</taxon>
        <taxon>Pseudomonadota</taxon>
        <taxon>Gammaproteobacteria</taxon>
        <taxon>Pseudomonadales</taxon>
        <taxon>Pseudomonadaceae</taxon>
        <taxon>Stutzerimonas</taxon>
    </lineage>
</organism>
<evidence type="ECO:0000256" key="8">
    <source>
        <dbReference type="ARBA" id="ARBA00042890"/>
    </source>
</evidence>
<proteinExistence type="predicted"/>
<comment type="caution">
    <text evidence="12">The sequence shown here is derived from an EMBL/GenBank/DDBJ whole genome shotgun (WGS) entry which is preliminary data.</text>
</comment>
<evidence type="ECO:0000313" key="13">
    <source>
        <dbReference type="Proteomes" id="UP000236023"/>
    </source>
</evidence>
<dbReference type="SUPFAM" id="SSF55174">
    <property type="entry name" value="Alpha-L RNA-binding motif"/>
    <property type="match status" value="1"/>
</dbReference>
<dbReference type="GO" id="GO:0006396">
    <property type="term" value="P:RNA processing"/>
    <property type="evidence" value="ECO:0007669"/>
    <property type="project" value="UniProtKB-ARBA"/>
</dbReference>
<dbReference type="InterPro" id="IPR036986">
    <property type="entry name" value="S4_RNA-bd_sf"/>
</dbReference>
<sequence length="241" mass="26851">MTDPVRLSKRLAEQLGCSRREAELYIEGGWVTVDGQVVEAPFRKVEPAQRLELRAGATAIEIAPATLLLHKPAGQAASTDAESALRVLTAATHWSEDPSRIEPLRRHLLRQNELLPLDTETSGLAVFSQQREVIRVLTGSRNRLEQEYIVEVSGEPEANDLARLAKGIDHRGRSLPAAKVSWQSENRLRMVLKEPAPGEVRLLCEAIGLHVLASKRIRIGRLSMARLPAGQWRYLGAHERF</sequence>
<dbReference type="GO" id="GO:0001522">
    <property type="term" value="P:pseudouridine synthesis"/>
    <property type="evidence" value="ECO:0007669"/>
    <property type="project" value="InterPro"/>
</dbReference>
<evidence type="ECO:0000313" key="12">
    <source>
        <dbReference type="EMBL" id="PNG10364.1"/>
    </source>
</evidence>
<gene>
    <name evidence="12" type="ORF">CXK94_03900</name>
</gene>
<evidence type="ECO:0000256" key="1">
    <source>
        <dbReference type="ARBA" id="ARBA00036390"/>
    </source>
</evidence>
<dbReference type="EC" id="5.4.99.21" evidence="3"/>
<evidence type="ECO:0000259" key="11">
    <source>
        <dbReference type="SMART" id="SM00363"/>
    </source>
</evidence>
<dbReference type="InterPro" id="IPR002942">
    <property type="entry name" value="S4_RNA-bd"/>
</dbReference>
<dbReference type="EMBL" id="POUT01000002">
    <property type="protein sequence ID" value="PNG10364.1"/>
    <property type="molecule type" value="Genomic_DNA"/>
</dbReference>
<dbReference type="SUPFAM" id="SSF55120">
    <property type="entry name" value="Pseudouridine synthase"/>
    <property type="match status" value="1"/>
</dbReference>
<dbReference type="PROSITE" id="PS50889">
    <property type="entry name" value="S4"/>
    <property type="match status" value="1"/>
</dbReference>
<evidence type="ECO:0000256" key="10">
    <source>
        <dbReference type="PROSITE-ProRule" id="PRU00182"/>
    </source>
</evidence>
<name>A0A2N8T6H8_STUST</name>
<evidence type="ECO:0000256" key="4">
    <source>
        <dbReference type="ARBA" id="ARBA00039989"/>
    </source>
</evidence>
<dbReference type="Pfam" id="PF01479">
    <property type="entry name" value="S4"/>
    <property type="match status" value="1"/>
</dbReference>
<accession>A0A2N8T6H8</accession>
<comment type="catalytic activity">
    <reaction evidence="1">
        <text>uridine(35) in tRNA(Tyr) = pseudouridine(35) in tRNA(Tyr)</text>
        <dbReference type="Rhea" id="RHEA:60556"/>
        <dbReference type="Rhea" id="RHEA-COMP:15607"/>
        <dbReference type="Rhea" id="RHEA-COMP:15608"/>
        <dbReference type="ChEBI" id="CHEBI:65314"/>
        <dbReference type="ChEBI" id="CHEBI:65315"/>
    </reaction>
</comment>
<evidence type="ECO:0000256" key="9">
    <source>
        <dbReference type="ARBA" id="ARBA00043147"/>
    </source>
</evidence>
<dbReference type="CDD" id="cd00165">
    <property type="entry name" value="S4"/>
    <property type="match status" value="1"/>
</dbReference>
<evidence type="ECO:0000256" key="3">
    <source>
        <dbReference type="ARBA" id="ARBA00038922"/>
    </source>
</evidence>
<dbReference type="PANTHER" id="PTHR47683:SF2">
    <property type="entry name" value="RNA-BINDING S4 DOMAIN-CONTAINING PROTEIN"/>
    <property type="match status" value="1"/>
</dbReference>
<evidence type="ECO:0000256" key="6">
    <source>
        <dbReference type="ARBA" id="ARBA00041697"/>
    </source>
</evidence>
<dbReference type="Gene3D" id="3.30.2350.10">
    <property type="entry name" value="Pseudouridine synthase"/>
    <property type="match status" value="1"/>
</dbReference>
<dbReference type="Gene3D" id="3.10.290.10">
    <property type="entry name" value="RNA-binding S4 domain"/>
    <property type="match status" value="1"/>
</dbReference>
<dbReference type="RefSeq" id="WP_102893365.1">
    <property type="nucleotide sequence ID" value="NZ_JAMOHU010000001.1"/>
</dbReference>
<dbReference type="AlphaFoldDB" id="A0A2N8T6H8"/>
<dbReference type="SMART" id="SM00363">
    <property type="entry name" value="S4"/>
    <property type="match status" value="1"/>
</dbReference>
<dbReference type="InterPro" id="IPR050343">
    <property type="entry name" value="RsuA_PseudoU_synthase"/>
</dbReference>
<dbReference type="Proteomes" id="UP000236023">
    <property type="component" value="Unassembled WGS sequence"/>
</dbReference>
<dbReference type="PANTHER" id="PTHR47683">
    <property type="entry name" value="PSEUDOURIDINE SYNTHASE FAMILY PROTEIN-RELATED"/>
    <property type="match status" value="1"/>
</dbReference>
<dbReference type="GO" id="GO:0003723">
    <property type="term" value="F:RNA binding"/>
    <property type="evidence" value="ECO:0007669"/>
    <property type="project" value="UniProtKB-KW"/>
</dbReference>
<comment type="catalytic activity">
    <reaction evidence="2">
        <text>uridine(2604) in 23S rRNA = pseudouridine(2604) in 23S rRNA</text>
        <dbReference type="Rhea" id="RHEA:38875"/>
        <dbReference type="Rhea" id="RHEA-COMP:10093"/>
        <dbReference type="Rhea" id="RHEA-COMP:10094"/>
        <dbReference type="ChEBI" id="CHEBI:65314"/>
        <dbReference type="ChEBI" id="CHEBI:65315"/>
        <dbReference type="EC" id="5.4.99.21"/>
    </reaction>
</comment>
<evidence type="ECO:0000256" key="2">
    <source>
        <dbReference type="ARBA" id="ARBA00036535"/>
    </source>
</evidence>
<reference evidence="12 13" key="1">
    <citation type="submission" date="2018-01" db="EMBL/GenBank/DDBJ databases">
        <title>Denitrification phenotypes of diverse strains of Pseudomonas stutzeri.</title>
        <authorList>
            <person name="Milligan D.A."/>
            <person name="Bergaust L."/>
            <person name="Bakken L.R."/>
            <person name="Frostegard A."/>
        </authorList>
    </citation>
    <scope>NUCLEOTIDE SEQUENCE [LARGE SCALE GENOMIC DNA]</scope>
    <source>
        <strain evidence="12 13">24a75</strain>
    </source>
</reference>
<evidence type="ECO:0000256" key="7">
    <source>
        <dbReference type="ARBA" id="ARBA00042843"/>
    </source>
</evidence>
<feature type="domain" description="RNA-binding S4" evidence="11">
    <location>
        <begin position="5"/>
        <end position="68"/>
    </location>
</feature>
<protein>
    <recommendedName>
        <fullName evidence="4">Dual-specificity RNA pseudouridine synthase RluF</fullName>
        <ecNumber evidence="3">5.4.99.21</ecNumber>
    </recommendedName>
    <alternativeName>
        <fullName evidence="6">23S rRNA pseudouridine(2604) synthase</fullName>
    </alternativeName>
    <alternativeName>
        <fullName evidence="8">Ribosomal large subunit pseudouridine synthase F</fullName>
    </alternativeName>
    <alternativeName>
        <fullName evidence="7">rRNA pseudouridylate synthase F</fullName>
    </alternativeName>
    <alternativeName>
        <fullName evidence="9">rRNA-uridine isomerase F</fullName>
    </alternativeName>
    <alternativeName>
        <fullName evidence="5">tRNA(Tyr) pseudouridine(35) synthase</fullName>
    </alternativeName>
</protein>
<dbReference type="GO" id="GO:0160138">
    <property type="term" value="F:23S rRNA pseudouridine(2604) synthase activity"/>
    <property type="evidence" value="ECO:0007669"/>
    <property type="project" value="UniProtKB-EC"/>
</dbReference>
<dbReference type="InterPro" id="IPR020103">
    <property type="entry name" value="PsdUridine_synth_cat_dom_sf"/>
</dbReference>
<evidence type="ECO:0000256" key="5">
    <source>
        <dbReference type="ARBA" id="ARBA00041420"/>
    </source>
</evidence>
<keyword evidence="10" id="KW-0694">RNA-binding</keyword>